<keyword evidence="2" id="KW-1185">Reference proteome</keyword>
<dbReference type="KEGG" id="vg:18938402"/>
<gene>
    <name evidence="1" type="ORF">ISF_091</name>
</gene>
<accession>W8PFA7</accession>
<dbReference type="GeneID" id="18938402"/>
<sequence length="66" mass="7594">MAMTPLERVMMVTRATRPTGDEAMAFMITALVRMEADKPGTASRFYTDLTDLRRQNRKPDGARWMK</sequence>
<reference evidence="1 2" key="1">
    <citation type="journal article" date="2014" name="Arch. Virol.">
        <title>Complete genome sequence of a novel phage, vB_MoxS-ISF9, infecting methylotrophic Microbacterium: first report of a virulent Microbacterium phage.</title>
        <authorList>
            <person name="Zamani I."/>
            <person name="Bouzari M."/>
            <person name="Emtiazi G."/>
            <person name="Ghasemi S.M."/>
            <person name="Chang H.I."/>
        </authorList>
    </citation>
    <scope>NUCLEOTIDE SEQUENCE [LARGE SCALE GENOMIC DNA]</scope>
</reference>
<dbReference type="Proteomes" id="UP000019700">
    <property type="component" value="Genome"/>
</dbReference>
<evidence type="ECO:0000313" key="1">
    <source>
        <dbReference type="EMBL" id="AHL18561.1"/>
    </source>
</evidence>
<evidence type="ECO:0000313" key="2">
    <source>
        <dbReference type="Proteomes" id="UP000019700"/>
    </source>
</evidence>
<name>W8PFA7_9CAUD</name>
<dbReference type="EMBL" id="KJ173786">
    <property type="protein sequence ID" value="AHL18561.1"/>
    <property type="molecule type" value="Genomic_DNA"/>
</dbReference>
<organism evidence="1 2">
    <name type="scientific">Microbacterium phage vB_MoxS-ISF9</name>
    <dbReference type="NCBI Taxonomy" id="1458670"/>
    <lineage>
        <taxon>Viruses</taxon>
        <taxon>Duplodnaviria</taxon>
        <taxon>Heunggongvirae</taxon>
        <taxon>Uroviricota</taxon>
        <taxon>Caudoviricetes</taxon>
        <taxon>Farahnazvirus</taxon>
        <taxon>Farahnazvirus ISF9</taxon>
    </lineage>
</organism>
<proteinExistence type="predicted"/>
<protein>
    <submittedName>
        <fullName evidence="1">Uncharacterized protein</fullName>
    </submittedName>
</protein>
<dbReference type="RefSeq" id="YP_009021536.1">
    <property type="nucleotide sequence ID" value="NC_023859.1"/>
</dbReference>